<evidence type="ECO:0000313" key="1">
    <source>
        <dbReference type="EMBL" id="KKN34230.1"/>
    </source>
</evidence>
<organism evidence="1">
    <name type="scientific">marine sediment metagenome</name>
    <dbReference type="NCBI Taxonomy" id="412755"/>
    <lineage>
        <taxon>unclassified sequences</taxon>
        <taxon>metagenomes</taxon>
        <taxon>ecological metagenomes</taxon>
    </lineage>
</organism>
<reference evidence="1" key="1">
    <citation type="journal article" date="2015" name="Nature">
        <title>Complex archaea that bridge the gap between prokaryotes and eukaryotes.</title>
        <authorList>
            <person name="Spang A."/>
            <person name="Saw J.H."/>
            <person name="Jorgensen S.L."/>
            <person name="Zaremba-Niedzwiedzka K."/>
            <person name="Martijn J."/>
            <person name="Lind A.E."/>
            <person name="van Eijk R."/>
            <person name="Schleper C."/>
            <person name="Guy L."/>
            <person name="Ettema T.J."/>
        </authorList>
    </citation>
    <scope>NUCLEOTIDE SEQUENCE</scope>
</reference>
<protein>
    <submittedName>
        <fullName evidence="1">Uncharacterized protein</fullName>
    </submittedName>
</protein>
<accession>A0A0F9PR37</accession>
<sequence length="70" mass="8210">MKRKLLEMNENELAKLISKTDGCLSCGKALSYAILKSRFCVECNLKYTDQIRRLKKRSRQIQVVEGWNMK</sequence>
<gene>
    <name evidence="1" type="ORF">LCGC14_0795790</name>
</gene>
<dbReference type="AlphaFoldDB" id="A0A0F9PR37"/>
<dbReference type="EMBL" id="LAZR01002118">
    <property type="protein sequence ID" value="KKN34230.1"/>
    <property type="molecule type" value="Genomic_DNA"/>
</dbReference>
<proteinExistence type="predicted"/>
<name>A0A0F9PR37_9ZZZZ</name>
<comment type="caution">
    <text evidence="1">The sequence shown here is derived from an EMBL/GenBank/DDBJ whole genome shotgun (WGS) entry which is preliminary data.</text>
</comment>